<sequence>MAQEIEAINPTFSSKAQAIGCMAQTIHLAACDGINALASNGTSTSTTNNKLSNEAGPMDIVSLVDPPDGIDINYNSIILQLTQLALYLNQSPQRHEKFVATVKLMYDEEKPSNPVILLSHVATRWNST</sequence>
<organism evidence="1 2">
    <name type="scientific">Austropuccinia psidii MF-1</name>
    <dbReference type="NCBI Taxonomy" id="1389203"/>
    <lineage>
        <taxon>Eukaryota</taxon>
        <taxon>Fungi</taxon>
        <taxon>Dikarya</taxon>
        <taxon>Basidiomycota</taxon>
        <taxon>Pucciniomycotina</taxon>
        <taxon>Pucciniomycetes</taxon>
        <taxon>Pucciniales</taxon>
        <taxon>Sphaerophragmiaceae</taxon>
        <taxon>Austropuccinia</taxon>
    </lineage>
</organism>
<gene>
    <name evidence="1" type="ORF">O181_018630</name>
</gene>
<dbReference type="AlphaFoldDB" id="A0A9Q3GU83"/>
<protein>
    <submittedName>
        <fullName evidence="1">Uncharacterized protein</fullName>
    </submittedName>
</protein>
<accession>A0A9Q3GU83</accession>
<dbReference type="Proteomes" id="UP000765509">
    <property type="component" value="Unassembled WGS sequence"/>
</dbReference>
<evidence type="ECO:0000313" key="2">
    <source>
        <dbReference type="Proteomes" id="UP000765509"/>
    </source>
</evidence>
<evidence type="ECO:0000313" key="1">
    <source>
        <dbReference type="EMBL" id="MBW0478915.1"/>
    </source>
</evidence>
<proteinExistence type="predicted"/>
<comment type="caution">
    <text evidence="1">The sequence shown here is derived from an EMBL/GenBank/DDBJ whole genome shotgun (WGS) entry which is preliminary data.</text>
</comment>
<keyword evidence="2" id="KW-1185">Reference proteome</keyword>
<dbReference type="EMBL" id="AVOT02005375">
    <property type="protein sequence ID" value="MBW0478915.1"/>
    <property type="molecule type" value="Genomic_DNA"/>
</dbReference>
<name>A0A9Q3GU83_9BASI</name>
<reference evidence="1" key="1">
    <citation type="submission" date="2021-03" db="EMBL/GenBank/DDBJ databases">
        <title>Draft genome sequence of rust myrtle Austropuccinia psidii MF-1, a brazilian biotype.</title>
        <authorList>
            <person name="Quecine M.C."/>
            <person name="Pachon D.M.R."/>
            <person name="Bonatelli M.L."/>
            <person name="Correr F.H."/>
            <person name="Franceschini L.M."/>
            <person name="Leite T.F."/>
            <person name="Margarido G.R.A."/>
            <person name="Almeida C.A."/>
            <person name="Ferrarezi J.A."/>
            <person name="Labate C.A."/>
        </authorList>
    </citation>
    <scope>NUCLEOTIDE SEQUENCE</scope>
    <source>
        <strain evidence="1">MF-1</strain>
    </source>
</reference>